<accession>V9F452</accession>
<name>V9F452_PHYNI</name>
<keyword evidence="2" id="KW-1185">Reference proteome</keyword>
<gene>
    <name evidence="1" type="ORF">F443_10251</name>
</gene>
<proteinExistence type="predicted"/>
<evidence type="ECO:0000313" key="2">
    <source>
        <dbReference type="Proteomes" id="UP000018721"/>
    </source>
</evidence>
<organism evidence="1 2">
    <name type="scientific">Phytophthora nicotianae P1569</name>
    <dbReference type="NCBI Taxonomy" id="1317065"/>
    <lineage>
        <taxon>Eukaryota</taxon>
        <taxon>Sar</taxon>
        <taxon>Stramenopiles</taxon>
        <taxon>Oomycota</taxon>
        <taxon>Peronosporomycetes</taxon>
        <taxon>Peronosporales</taxon>
        <taxon>Peronosporaceae</taxon>
        <taxon>Phytophthora</taxon>
    </lineage>
</organism>
<evidence type="ECO:0008006" key="3">
    <source>
        <dbReference type="Google" id="ProtNLM"/>
    </source>
</evidence>
<reference evidence="1 2" key="1">
    <citation type="submission" date="2013-11" db="EMBL/GenBank/DDBJ databases">
        <title>The Genome Sequence of Phytophthora parasitica P1569.</title>
        <authorList>
            <consortium name="The Broad Institute Genomics Platform"/>
            <person name="Russ C."/>
            <person name="Tyler B."/>
            <person name="Panabieres F."/>
            <person name="Shan W."/>
            <person name="Tripathy S."/>
            <person name="Grunwald N."/>
            <person name="Machado M."/>
            <person name="Johnson C.S."/>
            <person name="Arredondo F."/>
            <person name="Hong C."/>
            <person name="Coffey M."/>
            <person name="Young S.K."/>
            <person name="Zeng Q."/>
            <person name="Gargeya S."/>
            <person name="Fitzgerald M."/>
            <person name="Abouelleil A."/>
            <person name="Alvarado L."/>
            <person name="Chapman S.B."/>
            <person name="Gainer-Dewar J."/>
            <person name="Goldberg J."/>
            <person name="Griggs A."/>
            <person name="Gujja S."/>
            <person name="Hansen M."/>
            <person name="Howarth C."/>
            <person name="Imamovic A."/>
            <person name="Ireland A."/>
            <person name="Larimer J."/>
            <person name="McCowan C."/>
            <person name="Murphy C."/>
            <person name="Pearson M."/>
            <person name="Poon T.W."/>
            <person name="Priest M."/>
            <person name="Roberts A."/>
            <person name="Saif S."/>
            <person name="Shea T."/>
            <person name="Sykes S."/>
            <person name="Wortman J."/>
            <person name="Nusbaum C."/>
            <person name="Birren B."/>
        </authorList>
    </citation>
    <scope>NUCLEOTIDE SEQUENCE [LARGE SCALE GENOMIC DNA]</scope>
    <source>
        <strain evidence="1 2">P1569</strain>
    </source>
</reference>
<dbReference type="EMBL" id="ANIZ01001726">
    <property type="protein sequence ID" value="ETI45122.1"/>
    <property type="molecule type" value="Genomic_DNA"/>
</dbReference>
<dbReference type="HOGENOM" id="CLU_1013618_0_0_1"/>
<protein>
    <recommendedName>
        <fullName evidence="3">HTH CENPB-type domain-containing protein</fullName>
    </recommendedName>
</protein>
<dbReference type="AlphaFoldDB" id="V9F452"/>
<sequence length="275" mass="30677">MDRLTHNNTNTCTFVSNIPSDAADNPVITNSEIPVEESRERTHDVISAILNGVATRNGAAAAAPGVRTRAVTKTAPSTIAAWAPPTLINSPQSRDGVTLWLLEISYSGENLFSRSRQVGQCSSTQNLDRTPELQTPELVNRGSFSKIPARRKSVELSINKQALDWVATEGGGVPSRAEAHFRRRGWRFREWWRKRDKILAAAGRRRRLEGGGRRPVLGELEDTLVDMIYDLRISKEKVTREWIAAQARDLFHGSGTKEEAEEHPIRFMASDPWVA</sequence>
<comment type="caution">
    <text evidence="1">The sequence shown here is derived from an EMBL/GenBank/DDBJ whole genome shotgun (WGS) entry which is preliminary data.</text>
</comment>
<dbReference type="Proteomes" id="UP000018721">
    <property type="component" value="Unassembled WGS sequence"/>
</dbReference>
<evidence type="ECO:0000313" key="1">
    <source>
        <dbReference type="EMBL" id="ETI45122.1"/>
    </source>
</evidence>